<comment type="similarity">
    <text evidence="5">Belongs to the class VI-like SAM-binding methyltransferase superfamily. Isoprenylcysteine carboxyl methyltransferase family.</text>
</comment>
<keyword evidence="5" id="KW-0256">Endoplasmic reticulum</keyword>
<keyword evidence="5" id="KW-0808">Transferase</keyword>
<evidence type="ECO:0000256" key="1">
    <source>
        <dbReference type="ARBA" id="ARBA00004141"/>
    </source>
</evidence>
<keyword evidence="7" id="KW-1185">Reference proteome</keyword>
<dbReference type="EMBL" id="JABBWE010000139">
    <property type="protein sequence ID" value="KAG1784546.1"/>
    <property type="molecule type" value="Genomic_DNA"/>
</dbReference>
<dbReference type="Pfam" id="PF04140">
    <property type="entry name" value="ICMT"/>
    <property type="match status" value="1"/>
</dbReference>
<comment type="caution">
    <text evidence="5">Lacks conserved residue(s) required for the propagation of feature annotation.</text>
</comment>
<keyword evidence="2 5" id="KW-0812">Transmembrane</keyword>
<dbReference type="GO" id="GO:0005789">
    <property type="term" value="C:endoplasmic reticulum membrane"/>
    <property type="evidence" value="ECO:0007669"/>
    <property type="project" value="UniProtKB-SubCell"/>
</dbReference>
<dbReference type="AlphaFoldDB" id="A0A9P7DAE8"/>
<dbReference type="GO" id="GO:0004671">
    <property type="term" value="F:protein C-terminal S-isoprenylcysteine carboxyl O-methyltransferase activity"/>
    <property type="evidence" value="ECO:0007669"/>
    <property type="project" value="UniProtKB-EC"/>
</dbReference>
<keyword evidence="5" id="KW-0949">S-adenosyl-L-methionine</keyword>
<feature type="transmembrane region" description="Helical" evidence="5">
    <location>
        <begin position="96"/>
        <end position="114"/>
    </location>
</feature>
<name>A0A9P7DAE8_9AGAM</name>
<evidence type="ECO:0000256" key="5">
    <source>
        <dbReference type="RuleBase" id="RU362022"/>
    </source>
</evidence>
<dbReference type="Proteomes" id="UP000719766">
    <property type="component" value="Unassembled WGS sequence"/>
</dbReference>
<reference evidence="6" key="1">
    <citation type="journal article" date="2020" name="New Phytol.">
        <title>Comparative genomics reveals dynamic genome evolution in host specialist ectomycorrhizal fungi.</title>
        <authorList>
            <person name="Lofgren L.A."/>
            <person name="Nguyen N.H."/>
            <person name="Vilgalys R."/>
            <person name="Ruytinx J."/>
            <person name="Liao H.L."/>
            <person name="Branco S."/>
            <person name="Kuo A."/>
            <person name="LaButti K."/>
            <person name="Lipzen A."/>
            <person name="Andreopoulos W."/>
            <person name="Pangilinan J."/>
            <person name="Riley R."/>
            <person name="Hundley H."/>
            <person name="Na H."/>
            <person name="Barry K."/>
            <person name="Grigoriev I.V."/>
            <person name="Stajich J.E."/>
            <person name="Kennedy P.G."/>
        </authorList>
    </citation>
    <scope>NUCLEOTIDE SEQUENCE</scope>
    <source>
        <strain evidence="6">S12</strain>
    </source>
</reference>
<evidence type="ECO:0000256" key="4">
    <source>
        <dbReference type="ARBA" id="ARBA00023136"/>
    </source>
</evidence>
<evidence type="ECO:0000256" key="2">
    <source>
        <dbReference type="ARBA" id="ARBA00022692"/>
    </source>
</evidence>
<comment type="caution">
    <text evidence="6">The sequence shown here is derived from an EMBL/GenBank/DDBJ whole genome shotgun (WGS) entry which is preliminary data.</text>
</comment>
<dbReference type="Gene3D" id="1.20.120.1630">
    <property type="match status" value="1"/>
</dbReference>
<evidence type="ECO:0000313" key="7">
    <source>
        <dbReference type="Proteomes" id="UP000719766"/>
    </source>
</evidence>
<proteinExistence type="inferred from homology"/>
<sequence length="234" mass="26221">MSLFLRSSLVLVQAFCNQIAFTPPNKTPTKWRYHTEEASVLQIAPLIFKAHTIILWLSAAYEVMSTFHYFCGSLFSTQLSSHVDSVFCPARRTQHLVTPVFLLGVMMAALGMFIRVRCFHELGHLFTFDLTMYPEHKLVTSGFYKYVRHPAYTGSLLLVAGIAFSHLTPGSWVNECGILGPVSSALLGATWWAWALSVGVSRAYAEDGELRKLSASEWDAYAAEVKFWFVPGLL</sequence>
<gene>
    <name evidence="6" type="ORF">HD556DRAFT_212861</name>
</gene>
<evidence type="ECO:0000313" key="6">
    <source>
        <dbReference type="EMBL" id="KAG1784546.1"/>
    </source>
</evidence>
<dbReference type="PANTHER" id="PTHR12714">
    <property type="entry name" value="PROTEIN-S ISOPRENYLCYSTEINE O-METHYLTRANSFERASE"/>
    <property type="match status" value="1"/>
</dbReference>
<organism evidence="6 7">
    <name type="scientific">Suillus plorans</name>
    <dbReference type="NCBI Taxonomy" id="116603"/>
    <lineage>
        <taxon>Eukaryota</taxon>
        <taxon>Fungi</taxon>
        <taxon>Dikarya</taxon>
        <taxon>Basidiomycota</taxon>
        <taxon>Agaricomycotina</taxon>
        <taxon>Agaricomycetes</taxon>
        <taxon>Agaricomycetidae</taxon>
        <taxon>Boletales</taxon>
        <taxon>Suillineae</taxon>
        <taxon>Suillaceae</taxon>
        <taxon>Suillus</taxon>
    </lineage>
</organism>
<keyword evidence="3 5" id="KW-1133">Transmembrane helix</keyword>
<protein>
    <recommendedName>
        <fullName evidence="5">Protein-S-isoprenylcysteine O-methyltransferase</fullName>
        <ecNumber evidence="5">2.1.1.100</ecNumber>
    </recommendedName>
</protein>
<evidence type="ECO:0000256" key="3">
    <source>
        <dbReference type="ARBA" id="ARBA00022989"/>
    </source>
</evidence>
<comment type="subcellular location">
    <subcellularLocation>
        <location evidence="5">Endoplasmic reticulum membrane</location>
        <topology evidence="5">Multi-pass membrane protein</topology>
    </subcellularLocation>
    <subcellularLocation>
        <location evidence="1">Membrane</location>
        <topology evidence="1">Multi-pass membrane protein</topology>
    </subcellularLocation>
</comment>
<comment type="catalytic activity">
    <reaction evidence="5">
        <text>[protein]-C-terminal S-[(2E,6E)-farnesyl]-L-cysteine + S-adenosyl-L-methionine = [protein]-C-terminal S-[(2E,6E)-farnesyl]-L-cysteine methyl ester + S-adenosyl-L-homocysteine</text>
        <dbReference type="Rhea" id="RHEA:21672"/>
        <dbReference type="Rhea" id="RHEA-COMP:12125"/>
        <dbReference type="Rhea" id="RHEA-COMP:12126"/>
        <dbReference type="ChEBI" id="CHEBI:57856"/>
        <dbReference type="ChEBI" id="CHEBI:59789"/>
        <dbReference type="ChEBI" id="CHEBI:90510"/>
        <dbReference type="ChEBI" id="CHEBI:90511"/>
        <dbReference type="EC" id="2.1.1.100"/>
    </reaction>
</comment>
<accession>A0A9P7DAE8</accession>
<dbReference type="PANTHER" id="PTHR12714:SF9">
    <property type="entry name" value="PROTEIN-S-ISOPRENYLCYSTEINE O-METHYLTRANSFERASE"/>
    <property type="match status" value="1"/>
</dbReference>
<dbReference type="EC" id="2.1.1.100" evidence="5"/>
<feature type="transmembrane region" description="Helical" evidence="5">
    <location>
        <begin position="53"/>
        <end position="75"/>
    </location>
</feature>
<dbReference type="OrthoDB" id="422086at2759"/>
<keyword evidence="5" id="KW-0489">Methyltransferase</keyword>
<keyword evidence="4 5" id="KW-0472">Membrane</keyword>
<dbReference type="InterPro" id="IPR007269">
    <property type="entry name" value="ICMT_MeTrfase"/>
</dbReference>
<dbReference type="RefSeq" id="XP_041152031.1">
    <property type="nucleotide sequence ID" value="XM_041309917.1"/>
</dbReference>
<dbReference type="GeneID" id="64603681"/>
<dbReference type="GO" id="GO:0032259">
    <property type="term" value="P:methylation"/>
    <property type="evidence" value="ECO:0007669"/>
    <property type="project" value="UniProtKB-KW"/>
</dbReference>